<comment type="similarity">
    <text evidence="2">Belongs to the VgrG protein family.</text>
</comment>
<dbReference type="SUPFAM" id="SSF69255">
    <property type="entry name" value="gp5 N-terminal domain-like"/>
    <property type="match status" value="1"/>
</dbReference>
<dbReference type="Proteomes" id="UP000182719">
    <property type="component" value="Unassembled WGS sequence"/>
</dbReference>
<dbReference type="InterPro" id="IPR050708">
    <property type="entry name" value="T6SS_VgrG/RHS"/>
</dbReference>
<dbReference type="Gene3D" id="4.10.220.110">
    <property type="match status" value="1"/>
</dbReference>
<dbReference type="PANTHER" id="PTHR32305">
    <property type="match status" value="1"/>
</dbReference>
<comment type="subcellular location">
    <subcellularLocation>
        <location evidence="1">Secreted</location>
    </subcellularLocation>
</comment>
<protein>
    <submittedName>
        <fullName evidence="6">Type VI secretion system secreted protein VgrG</fullName>
    </submittedName>
</protein>
<dbReference type="GO" id="GO:0005576">
    <property type="term" value="C:extracellular region"/>
    <property type="evidence" value="ECO:0007669"/>
    <property type="project" value="UniProtKB-SubCell"/>
</dbReference>
<keyword evidence="3" id="KW-0964">Secreted</keyword>
<dbReference type="Gene3D" id="2.30.110.50">
    <property type="match status" value="1"/>
</dbReference>
<evidence type="ECO:0000313" key="7">
    <source>
        <dbReference type="Proteomes" id="UP000182719"/>
    </source>
</evidence>
<reference evidence="7" key="1">
    <citation type="submission" date="2016-10" db="EMBL/GenBank/DDBJ databases">
        <authorList>
            <person name="Varghese N."/>
            <person name="Submissions S."/>
        </authorList>
    </citation>
    <scope>NUCLEOTIDE SEQUENCE [LARGE SCALE GENOMIC DNA]</scope>
    <source>
        <strain evidence="7">DSM 17044</strain>
    </source>
</reference>
<gene>
    <name evidence="6" type="ORF">SAMN05444354_101811</name>
</gene>
<dbReference type="InterPro" id="IPR037026">
    <property type="entry name" value="Vgr_OB-fold_dom_sf"/>
</dbReference>
<dbReference type="InterPro" id="IPR006531">
    <property type="entry name" value="Gp5/Vgr_OB"/>
</dbReference>
<evidence type="ECO:0000259" key="4">
    <source>
        <dbReference type="Pfam" id="PF04717"/>
    </source>
</evidence>
<proteinExistence type="inferred from homology"/>
<evidence type="ECO:0000256" key="1">
    <source>
        <dbReference type="ARBA" id="ARBA00004613"/>
    </source>
</evidence>
<evidence type="ECO:0000256" key="3">
    <source>
        <dbReference type="ARBA" id="ARBA00022525"/>
    </source>
</evidence>
<dbReference type="InterPro" id="IPR006533">
    <property type="entry name" value="T6SS_Vgr_RhsGE"/>
</dbReference>
<dbReference type="Pfam" id="PF05954">
    <property type="entry name" value="Phage_GPD"/>
    <property type="match status" value="1"/>
</dbReference>
<keyword evidence="7" id="KW-1185">Reference proteome</keyword>
<dbReference type="OrthoDB" id="5482463at2"/>
<dbReference type="InterPro" id="IPR054030">
    <property type="entry name" value="Gp5_Vgr_C"/>
</dbReference>
<dbReference type="RefSeq" id="WP_075004993.1">
    <property type="nucleotide sequence ID" value="NZ_FOAP01000001.1"/>
</dbReference>
<feature type="domain" description="Gp5/Type VI secretion system Vgr C-terminal trimerisation" evidence="5">
    <location>
        <begin position="467"/>
        <end position="586"/>
    </location>
</feature>
<dbReference type="SUPFAM" id="SSF69349">
    <property type="entry name" value="Phage fibre proteins"/>
    <property type="match status" value="2"/>
</dbReference>
<dbReference type="SUPFAM" id="SSF69279">
    <property type="entry name" value="Phage tail proteins"/>
    <property type="match status" value="2"/>
</dbReference>
<dbReference type="Gene3D" id="3.55.50.10">
    <property type="entry name" value="Baseplate protein-like domains"/>
    <property type="match status" value="1"/>
</dbReference>
<dbReference type="EMBL" id="FOAP01000001">
    <property type="protein sequence ID" value="SEK53426.1"/>
    <property type="molecule type" value="Genomic_DNA"/>
</dbReference>
<evidence type="ECO:0000259" key="5">
    <source>
        <dbReference type="Pfam" id="PF22178"/>
    </source>
</evidence>
<dbReference type="Gene3D" id="2.40.50.230">
    <property type="entry name" value="Gp5 N-terminal domain"/>
    <property type="match status" value="1"/>
</dbReference>
<dbReference type="Pfam" id="PF04717">
    <property type="entry name" value="Phage_base_V"/>
    <property type="match status" value="1"/>
</dbReference>
<organism evidence="6 7">
    <name type="scientific">Stigmatella aurantiaca</name>
    <dbReference type="NCBI Taxonomy" id="41"/>
    <lineage>
        <taxon>Bacteria</taxon>
        <taxon>Pseudomonadati</taxon>
        <taxon>Myxococcota</taxon>
        <taxon>Myxococcia</taxon>
        <taxon>Myxococcales</taxon>
        <taxon>Cystobacterineae</taxon>
        <taxon>Archangiaceae</taxon>
        <taxon>Stigmatella</taxon>
    </lineage>
</organism>
<dbReference type="NCBIfam" id="TIGR03361">
    <property type="entry name" value="VI_Rhs_Vgr"/>
    <property type="match status" value="1"/>
</dbReference>
<dbReference type="NCBIfam" id="TIGR01646">
    <property type="entry name" value="vgr_GE"/>
    <property type="match status" value="1"/>
</dbReference>
<evidence type="ECO:0000256" key="2">
    <source>
        <dbReference type="ARBA" id="ARBA00005558"/>
    </source>
</evidence>
<accession>A0A1H7HSU5</accession>
<evidence type="ECO:0000313" key="6">
    <source>
        <dbReference type="EMBL" id="SEK53426.1"/>
    </source>
</evidence>
<sequence>MSQTRMPAFSFNVGFHEAESLSVSHISGREGLSRLYEFQVGFHPLGDEPLDAQVLLGAEALLTVLLPEGKTRHVHGRVRAVDTLGQQGGRWRYQAWVVPKAWWLTRVQRSRIFQGKTVPQLVKAVLEEGGVEVKLSLSGSYEAREYCTQYRETDFAFVSRLMEWEGLFYFFQHTEDGHVLVVGDKPNVHEALPGGVQLPLRENDGRAEDGEYLSSLQRVHRLRPGKVHLKDYNFEKPALDVSGKVQDTFNGQDALEVYDYPGEYVAPAVGKGAAKVRLEEAVQAARTLEGEGVCPRLTPGYRFEVEDDGAHAGEYVVVEVVHSGQQPETPGSREALGSLYRNSFKCMPVKVPFRPRRTTPLPHIPGLQTATVVGPGGEEIHTDEHGRIKVQFHWDRESQQDDKASCWVRVGQTWGGPAWGALYLPRIGQEVVVRFLEGNPDRPLIAGAVYNGGNPTPYTLPDEKTKSTLKSASSLGSDGFNEFRIEDAAREEEIFVHGQKDEDLLTENDKDQQVGGYEDLLVKKDRKRTVEGHQRLQVKKEDVSVVEGNQTLLVQKDRETTTQGGHDESVESNQSMTVGGNLTVDVSQASMENVAAAKATTIGGAYAVSVALAMNEAVGGAKTLEIGAAHFENVVGSRQETVAGKSDKRVGADWKTEVKGGVTLTVGKDVKEEVKGVFQLSVKEGIGLLAKEFSVKSDKFSIIVNGNLALQLEKSGNVKILAKTLTIDGKDVKVKGGKVKLEAAGSAKGEFISLKELGKMPPAEAGSIKFQMKSRSGESLAGREYELKLPDGSVRKGKLDDKGSAQVENLPVGECLLSFPKPQG</sequence>
<dbReference type="Pfam" id="PF22178">
    <property type="entry name" value="Gp5_trimer_C"/>
    <property type="match status" value="1"/>
</dbReference>
<dbReference type="InterPro" id="IPR017847">
    <property type="entry name" value="T6SS_RhsGE_Vgr_subset"/>
</dbReference>
<name>A0A1H7HSU5_STIAU</name>
<dbReference type="AlphaFoldDB" id="A0A1H7HSU5"/>
<dbReference type="PANTHER" id="PTHR32305:SF15">
    <property type="entry name" value="PROTEIN RHSA-RELATED"/>
    <property type="match status" value="1"/>
</dbReference>
<feature type="domain" description="Gp5/Type VI secretion system Vgr protein OB-fold" evidence="4">
    <location>
        <begin position="382"/>
        <end position="450"/>
    </location>
</feature>